<keyword evidence="2" id="KW-1185">Reference proteome</keyword>
<dbReference type="STRING" id="671072.PL9214720050"/>
<dbReference type="EMBL" id="CZDF01000180">
    <property type="protein sequence ID" value="CUR35780.1"/>
    <property type="molecule type" value="Genomic_DNA"/>
</dbReference>
<evidence type="ECO:0000313" key="2">
    <source>
        <dbReference type="Proteomes" id="UP000184315"/>
    </source>
</evidence>
<sequence>MVSWFILFRRIKNLKQGYIEGILIAAGSTLEALLGYRPR</sequence>
<accession>A0A1J1LV72</accession>
<reference evidence="2" key="1">
    <citation type="submission" date="2015-10" db="EMBL/GenBank/DDBJ databases">
        <authorList>
            <person name="Regsiter A."/>
            <person name="william w."/>
        </authorList>
    </citation>
    <scope>NUCLEOTIDE SEQUENCE [LARGE SCALE GENOMIC DNA]</scope>
</reference>
<organism evidence="1 2">
    <name type="scientific">Planktothrix tepida PCC 9214</name>
    <dbReference type="NCBI Taxonomy" id="671072"/>
    <lineage>
        <taxon>Bacteria</taxon>
        <taxon>Bacillati</taxon>
        <taxon>Cyanobacteriota</taxon>
        <taxon>Cyanophyceae</taxon>
        <taxon>Oscillatoriophycideae</taxon>
        <taxon>Oscillatoriales</taxon>
        <taxon>Microcoleaceae</taxon>
        <taxon>Planktothrix</taxon>
    </lineage>
</organism>
<name>A0A1J1LV72_9CYAN</name>
<gene>
    <name evidence="1" type="ORF">PL9214720050</name>
</gene>
<proteinExistence type="predicted"/>
<dbReference type="AlphaFoldDB" id="A0A1J1LV72"/>
<evidence type="ECO:0000313" key="1">
    <source>
        <dbReference type="EMBL" id="CUR35780.1"/>
    </source>
</evidence>
<dbReference type="Proteomes" id="UP000184315">
    <property type="component" value="Unassembled WGS sequence"/>
</dbReference>
<protein>
    <submittedName>
        <fullName evidence="1">Uncharacterized protein</fullName>
    </submittedName>
</protein>